<dbReference type="RefSeq" id="XP_029233341.1">
    <property type="nucleotide sequence ID" value="XM_029386946.1"/>
</dbReference>
<evidence type="ECO:0000313" key="3">
    <source>
        <dbReference type="Proteomes" id="UP000283634"/>
    </source>
</evidence>
<evidence type="ECO:0000313" key="2">
    <source>
        <dbReference type="EMBL" id="RNE95621.1"/>
    </source>
</evidence>
<evidence type="ECO:0000256" key="1">
    <source>
        <dbReference type="SAM" id="SignalP"/>
    </source>
</evidence>
<dbReference type="OrthoDB" id="10545585at2759"/>
<keyword evidence="3" id="KW-1185">Reference proteome</keyword>
<reference evidence="2 3" key="1">
    <citation type="journal article" date="2018" name="BMC Genomics">
        <title>Genomic comparison of Trypanosoma conorhini and Trypanosoma rangeli to Trypanosoma cruzi strains of high and low virulence.</title>
        <authorList>
            <person name="Bradwell K.R."/>
            <person name="Koparde V.N."/>
            <person name="Matveyev A.V."/>
            <person name="Serrano M.G."/>
            <person name="Alves J.M."/>
            <person name="Parikh H."/>
            <person name="Huang B."/>
            <person name="Lee V."/>
            <person name="Espinosa-Alvarez O."/>
            <person name="Ortiz P.A."/>
            <person name="Costa-Martins A.G."/>
            <person name="Teixeira M.M."/>
            <person name="Buck G.A."/>
        </authorList>
    </citation>
    <scope>NUCLEOTIDE SEQUENCE [LARGE SCALE GENOMIC DNA]</scope>
    <source>
        <strain evidence="2 3">AM80</strain>
    </source>
</reference>
<dbReference type="Proteomes" id="UP000283634">
    <property type="component" value="Unassembled WGS sequence"/>
</dbReference>
<accession>A0A422MQZ7</accession>
<name>A0A422MQZ7_TRYRA</name>
<dbReference type="EMBL" id="MKGL01000827">
    <property type="protein sequence ID" value="RNE95621.1"/>
    <property type="molecule type" value="Genomic_DNA"/>
</dbReference>
<proteinExistence type="predicted"/>
<feature type="non-terminal residue" evidence="2">
    <location>
        <position position="96"/>
    </location>
</feature>
<evidence type="ECO:0008006" key="4">
    <source>
        <dbReference type="Google" id="ProtNLM"/>
    </source>
</evidence>
<keyword evidence="1" id="KW-0732">Signal</keyword>
<organism evidence="2 3">
    <name type="scientific">Trypanosoma rangeli</name>
    <dbReference type="NCBI Taxonomy" id="5698"/>
    <lineage>
        <taxon>Eukaryota</taxon>
        <taxon>Discoba</taxon>
        <taxon>Euglenozoa</taxon>
        <taxon>Kinetoplastea</taxon>
        <taxon>Metakinetoplastina</taxon>
        <taxon>Trypanosomatida</taxon>
        <taxon>Trypanosomatidae</taxon>
        <taxon>Trypanosoma</taxon>
        <taxon>Herpetosoma</taxon>
    </lineage>
</organism>
<sequence length="96" mass="10253">MAGRVLLVCALCVLCCCSGFFCITAAAETAGGAEVLVDISCEDTDGKVSWRLHGESAWKKCAFTVTESFYRSGSINDPKDSLCVWAGTLYPNSICK</sequence>
<comment type="caution">
    <text evidence="2">The sequence shown here is derived from an EMBL/GenBank/DDBJ whole genome shotgun (WGS) entry which is preliminary data.</text>
</comment>
<feature type="chain" id="PRO_5019098728" description="Mucin-like glycoprotein" evidence="1">
    <location>
        <begin position="27"/>
        <end position="96"/>
    </location>
</feature>
<feature type="signal peptide" evidence="1">
    <location>
        <begin position="1"/>
        <end position="26"/>
    </location>
</feature>
<protein>
    <recommendedName>
        <fullName evidence="4">Mucin-like glycoprotein</fullName>
    </recommendedName>
</protein>
<gene>
    <name evidence="2" type="ORF">TraAM80_10317</name>
</gene>
<dbReference type="GeneID" id="40334250"/>
<dbReference type="AlphaFoldDB" id="A0A422MQZ7"/>